<gene>
    <name evidence="3" type="ORF">LY90DRAFT_670232</name>
</gene>
<dbReference type="InterPro" id="IPR014044">
    <property type="entry name" value="CAP_dom"/>
</dbReference>
<dbReference type="PANTHER" id="PTHR31157">
    <property type="entry name" value="SCP DOMAIN-CONTAINING PROTEIN"/>
    <property type="match status" value="1"/>
</dbReference>
<dbReference type="CDD" id="cd05379">
    <property type="entry name" value="CAP_bacterial"/>
    <property type="match status" value="1"/>
</dbReference>
<dbReference type="Pfam" id="PF00188">
    <property type="entry name" value="CAP"/>
    <property type="match status" value="1"/>
</dbReference>
<evidence type="ECO:0000259" key="2">
    <source>
        <dbReference type="Pfam" id="PF00188"/>
    </source>
</evidence>
<comment type="caution">
    <text evidence="3">The sequence shown here is derived from an EMBL/GenBank/DDBJ whole genome shotgun (WGS) entry which is preliminary data.</text>
</comment>
<dbReference type="InterPro" id="IPR035940">
    <property type="entry name" value="CAP_sf"/>
</dbReference>
<reference evidence="3 4" key="1">
    <citation type="submission" date="2016-08" db="EMBL/GenBank/DDBJ databases">
        <title>A Parts List for Fungal Cellulosomes Revealed by Comparative Genomics.</title>
        <authorList>
            <consortium name="DOE Joint Genome Institute"/>
            <person name="Haitjema C.H."/>
            <person name="Gilmore S.P."/>
            <person name="Henske J.K."/>
            <person name="Solomon K.V."/>
            <person name="De Groot R."/>
            <person name="Kuo A."/>
            <person name="Mondo S.J."/>
            <person name="Salamov A.A."/>
            <person name="Labutti K."/>
            <person name="Zhao Z."/>
            <person name="Chiniquy J."/>
            <person name="Barry K."/>
            <person name="Brewer H.M."/>
            <person name="Purvine S.O."/>
            <person name="Wright A.T."/>
            <person name="Boxma B."/>
            <person name="Van Alen T."/>
            <person name="Hackstein J.H."/>
            <person name="Baker S.E."/>
            <person name="Grigoriev I.V."/>
            <person name="O'Malley M.A."/>
        </authorList>
    </citation>
    <scope>NUCLEOTIDE SEQUENCE [LARGE SCALE GENOMIC DNA]</scope>
    <source>
        <strain evidence="3 4">G1</strain>
    </source>
</reference>
<feature type="chain" id="PRO_5013186429" evidence="1">
    <location>
        <begin position="19"/>
        <end position="156"/>
    </location>
</feature>
<dbReference type="OrthoDB" id="2139349at2759"/>
<sequence length="156" mass="17982">MNFKTLIFICAFIAYTYALTLKQFNYQMICLVNKERAKKKLPYLAYSKQLAQAALDHSKYQAKKKTMTHNESGKYSTPMKRIKKTGFNPKACAENVAYNQKTMQQVMKAWMNSSGHKKNILNKGYTHFGAGMKNRYWTQNFATSKSGRPKNVPKCP</sequence>
<evidence type="ECO:0000256" key="1">
    <source>
        <dbReference type="SAM" id="SignalP"/>
    </source>
</evidence>
<evidence type="ECO:0000313" key="4">
    <source>
        <dbReference type="Proteomes" id="UP000193920"/>
    </source>
</evidence>
<keyword evidence="1" id="KW-0732">Signal</keyword>
<dbReference type="EMBL" id="MCOG01000089">
    <property type="protein sequence ID" value="ORY54007.1"/>
    <property type="molecule type" value="Genomic_DNA"/>
</dbReference>
<accession>A0A1Y2D466</accession>
<dbReference type="STRING" id="1754190.A0A1Y2D466"/>
<dbReference type="Gene3D" id="3.40.33.10">
    <property type="entry name" value="CAP"/>
    <property type="match status" value="1"/>
</dbReference>
<keyword evidence="4" id="KW-1185">Reference proteome</keyword>
<organism evidence="3 4">
    <name type="scientific">Neocallimastix californiae</name>
    <dbReference type="NCBI Taxonomy" id="1754190"/>
    <lineage>
        <taxon>Eukaryota</taxon>
        <taxon>Fungi</taxon>
        <taxon>Fungi incertae sedis</taxon>
        <taxon>Chytridiomycota</taxon>
        <taxon>Chytridiomycota incertae sedis</taxon>
        <taxon>Neocallimastigomycetes</taxon>
        <taxon>Neocallimastigales</taxon>
        <taxon>Neocallimastigaceae</taxon>
        <taxon>Neocallimastix</taxon>
    </lineage>
</organism>
<dbReference type="Proteomes" id="UP000193920">
    <property type="component" value="Unassembled WGS sequence"/>
</dbReference>
<feature type="domain" description="SCP" evidence="2">
    <location>
        <begin position="31"/>
        <end position="138"/>
    </location>
</feature>
<dbReference type="PANTHER" id="PTHR31157:SF1">
    <property type="entry name" value="SCP DOMAIN-CONTAINING PROTEIN"/>
    <property type="match status" value="1"/>
</dbReference>
<proteinExistence type="predicted"/>
<feature type="signal peptide" evidence="1">
    <location>
        <begin position="1"/>
        <end position="18"/>
    </location>
</feature>
<dbReference type="AlphaFoldDB" id="A0A1Y2D466"/>
<name>A0A1Y2D466_9FUNG</name>
<protein>
    <submittedName>
        <fullName evidence="3">PR-1-like protein</fullName>
    </submittedName>
</protein>
<evidence type="ECO:0000313" key="3">
    <source>
        <dbReference type="EMBL" id="ORY54007.1"/>
    </source>
</evidence>
<dbReference type="SUPFAM" id="SSF55797">
    <property type="entry name" value="PR-1-like"/>
    <property type="match status" value="1"/>
</dbReference>